<dbReference type="AlphaFoldDB" id="A0A1V3XXR9"/>
<evidence type="ECO:0000313" key="1">
    <source>
        <dbReference type="EMBL" id="OOK84049.1"/>
    </source>
</evidence>
<accession>A0A1V3XXR9</accession>
<proteinExistence type="predicted"/>
<comment type="caution">
    <text evidence="1">The sequence shown here is derived from an EMBL/GenBank/DDBJ whole genome shotgun (WGS) entry which is preliminary data.</text>
</comment>
<dbReference type="EMBL" id="MVBN01000001">
    <property type="protein sequence ID" value="OOK84049.1"/>
    <property type="molecule type" value="Genomic_DNA"/>
</dbReference>
<reference evidence="1 2" key="1">
    <citation type="submission" date="2017-02" db="EMBL/GenBank/DDBJ databases">
        <title>Complete genome sequences of Mycobacterium kansasii strains isolated from rhesus macaques.</title>
        <authorList>
            <person name="Panda A."/>
            <person name="Nagaraj S."/>
            <person name="Zhao X."/>
            <person name="Tettelin H."/>
            <person name="Detolla L.J."/>
        </authorList>
    </citation>
    <scope>NUCLEOTIDE SEQUENCE [LARGE SCALE GENOMIC DNA]</scope>
    <source>
        <strain evidence="1 2">11-3469</strain>
    </source>
</reference>
<protein>
    <submittedName>
        <fullName evidence="1">Uncharacterized protein</fullName>
    </submittedName>
</protein>
<dbReference type="Proteomes" id="UP000188532">
    <property type="component" value="Unassembled WGS sequence"/>
</dbReference>
<name>A0A1V3XXR9_MYCKA</name>
<gene>
    <name evidence="1" type="ORF">BZL29_0510</name>
</gene>
<sequence length="38" mass="4391">MADDIPAVRRSHYVCQRRSVALDRTLISNSVAQYRITQ</sequence>
<evidence type="ECO:0000313" key="2">
    <source>
        <dbReference type="Proteomes" id="UP000188532"/>
    </source>
</evidence>
<organism evidence="1 2">
    <name type="scientific">Mycobacterium kansasii</name>
    <dbReference type="NCBI Taxonomy" id="1768"/>
    <lineage>
        <taxon>Bacteria</taxon>
        <taxon>Bacillati</taxon>
        <taxon>Actinomycetota</taxon>
        <taxon>Actinomycetes</taxon>
        <taxon>Mycobacteriales</taxon>
        <taxon>Mycobacteriaceae</taxon>
        <taxon>Mycobacterium</taxon>
    </lineage>
</organism>